<sequence length="293" mass="30959">MELSDLDLGLLLALDALLQDTNVTRAAARLGISQSALSGRLGRLRELFGDPLFVPASGGRGVVATPLADALAQLRRLIEPTHGFDPARSRRTFVIAVYENPATVFAPALVAHLAAAAPGARIAFVAPGADTAERLERGGVDLLLGADRGREGLICRKLLDSDYATAQRRGHPRGTGPLDLDAFCALDHVLISADGGGFAGVVDDALASLGRSRRVVVSTQSYALAPLIVAGSDCIGTMPRRVLQRFAAGLDLFAPPLALPSARLYAFWHPRSHADPGHAWLRERLYEAAEAAP</sequence>
<dbReference type="GO" id="GO:0003677">
    <property type="term" value="F:DNA binding"/>
    <property type="evidence" value="ECO:0007669"/>
    <property type="project" value="UniProtKB-KW"/>
</dbReference>
<dbReference type="InterPro" id="IPR050389">
    <property type="entry name" value="LysR-type_TF"/>
</dbReference>
<evidence type="ECO:0000259" key="6">
    <source>
        <dbReference type="PROSITE" id="PS50931"/>
    </source>
</evidence>
<dbReference type="Gene3D" id="1.10.10.10">
    <property type="entry name" value="Winged helix-like DNA-binding domain superfamily/Winged helix DNA-binding domain"/>
    <property type="match status" value="1"/>
</dbReference>
<name>A0A0D6P3H8_9PROT</name>
<dbReference type="Pfam" id="PF00126">
    <property type="entry name" value="HTH_1"/>
    <property type="match status" value="1"/>
</dbReference>
<dbReference type="PROSITE" id="PS50883">
    <property type="entry name" value="EAL"/>
    <property type="match status" value="1"/>
</dbReference>
<comment type="caution">
    <text evidence="7">The sequence shown here is derived from an EMBL/GenBank/DDBJ whole genome shotgun (WGS) entry which is preliminary data.</text>
</comment>
<evidence type="ECO:0000256" key="1">
    <source>
        <dbReference type="ARBA" id="ARBA00009437"/>
    </source>
</evidence>
<dbReference type="PANTHER" id="PTHR30118:SF15">
    <property type="entry name" value="TRANSCRIPTIONAL REGULATORY PROTEIN"/>
    <property type="match status" value="1"/>
</dbReference>
<dbReference type="Pfam" id="PF03466">
    <property type="entry name" value="LysR_substrate"/>
    <property type="match status" value="1"/>
</dbReference>
<dbReference type="GO" id="GO:0003700">
    <property type="term" value="F:DNA-binding transcription factor activity"/>
    <property type="evidence" value="ECO:0007669"/>
    <property type="project" value="InterPro"/>
</dbReference>
<dbReference type="Gene3D" id="3.40.190.10">
    <property type="entry name" value="Periplasmic binding protein-like II"/>
    <property type="match status" value="2"/>
</dbReference>
<accession>A0A0D6P3H8</accession>
<evidence type="ECO:0000259" key="5">
    <source>
        <dbReference type="PROSITE" id="PS50883"/>
    </source>
</evidence>
<dbReference type="PROSITE" id="PS50931">
    <property type="entry name" value="HTH_LYSR"/>
    <property type="match status" value="1"/>
</dbReference>
<dbReference type="InterPro" id="IPR036388">
    <property type="entry name" value="WH-like_DNA-bd_sf"/>
</dbReference>
<comment type="similarity">
    <text evidence="1">Belongs to the LysR transcriptional regulatory family.</text>
</comment>
<dbReference type="PANTHER" id="PTHR30118">
    <property type="entry name" value="HTH-TYPE TRANSCRIPTIONAL REGULATOR LEUO-RELATED"/>
    <property type="match status" value="1"/>
</dbReference>
<protein>
    <submittedName>
        <fullName evidence="7">Transcriptional regulator LysR</fullName>
    </submittedName>
</protein>
<dbReference type="OrthoDB" id="9774011at2"/>
<dbReference type="Proteomes" id="UP000032680">
    <property type="component" value="Unassembled WGS sequence"/>
</dbReference>
<organism evidence="7 8">
    <name type="scientific">Acidisphaera rubrifaciens HS-AP3</name>
    <dbReference type="NCBI Taxonomy" id="1231350"/>
    <lineage>
        <taxon>Bacteria</taxon>
        <taxon>Pseudomonadati</taxon>
        <taxon>Pseudomonadota</taxon>
        <taxon>Alphaproteobacteria</taxon>
        <taxon>Acetobacterales</taxon>
        <taxon>Acetobacteraceae</taxon>
        <taxon>Acidisphaera</taxon>
    </lineage>
</organism>
<dbReference type="PRINTS" id="PR00039">
    <property type="entry name" value="HTHLYSR"/>
</dbReference>
<keyword evidence="2" id="KW-0805">Transcription regulation</keyword>
<keyword evidence="8" id="KW-1185">Reference proteome</keyword>
<dbReference type="InterPro" id="IPR036390">
    <property type="entry name" value="WH_DNA-bd_sf"/>
</dbReference>
<evidence type="ECO:0000313" key="8">
    <source>
        <dbReference type="Proteomes" id="UP000032680"/>
    </source>
</evidence>
<feature type="domain" description="HTH lysR-type" evidence="6">
    <location>
        <begin position="6"/>
        <end position="65"/>
    </location>
</feature>
<dbReference type="InterPro" id="IPR005119">
    <property type="entry name" value="LysR_subst-bd"/>
</dbReference>
<proteinExistence type="inferred from homology"/>
<dbReference type="AlphaFoldDB" id="A0A0D6P3H8"/>
<dbReference type="SUPFAM" id="SSF46785">
    <property type="entry name" value="Winged helix' DNA-binding domain"/>
    <property type="match status" value="1"/>
</dbReference>
<dbReference type="InterPro" id="IPR037402">
    <property type="entry name" value="YidZ_PBP2"/>
</dbReference>
<keyword evidence="4" id="KW-0804">Transcription</keyword>
<dbReference type="InterPro" id="IPR000847">
    <property type="entry name" value="LysR_HTH_N"/>
</dbReference>
<feature type="domain" description="EAL" evidence="5">
    <location>
        <begin position="1"/>
        <end position="172"/>
    </location>
</feature>
<evidence type="ECO:0000256" key="3">
    <source>
        <dbReference type="ARBA" id="ARBA00023125"/>
    </source>
</evidence>
<evidence type="ECO:0000256" key="2">
    <source>
        <dbReference type="ARBA" id="ARBA00023015"/>
    </source>
</evidence>
<dbReference type="SUPFAM" id="SSF53850">
    <property type="entry name" value="Periplasmic binding protein-like II"/>
    <property type="match status" value="1"/>
</dbReference>
<gene>
    <name evidence="7" type="ORF">Asru_0074_04</name>
</gene>
<dbReference type="InterPro" id="IPR001633">
    <property type="entry name" value="EAL_dom"/>
</dbReference>
<reference evidence="7 8" key="1">
    <citation type="submission" date="2012-11" db="EMBL/GenBank/DDBJ databases">
        <title>Whole genome sequence of Acidisphaera rubrifaciens HS-AP3.</title>
        <authorList>
            <person name="Azuma Y."/>
            <person name="Higashiura N."/>
            <person name="Hirakawa H."/>
            <person name="Matsushita K."/>
        </authorList>
    </citation>
    <scope>NUCLEOTIDE SEQUENCE [LARGE SCALE GENOMIC DNA]</scope>
    <source>
        <strain evidence="7 8">HS-AP3</strain>
    </source>
</reference>
<evidence type="ECO:0000256" key="4">
    <source>
        <dbReference type="ARBA" id="ARBA00023163"/>
    </source>
</evidence>
<dbReference type="CDD" id="cd08417">
    <property type="entry name" value="PBP2_Nitroaromatics_like"/>
    <property type="match status" value="1"/>
</dbReference>
<dbReference type="EMBL" id="BANB01000074">
    <property type="protein sequence ID" value="GAN76202.1"/>
    <property type="molecule type" value="Genomic_DNA"/>
</dbReference>
<evidence type="ECO:0000313" key="7">
    <source>
        <dbReference type="EMBL" id="GAN76202.1"/>
    </source>
</evidence>
<keyword evidence="3" id="KW-0238">DNA-binding</keyword>